<protein>
    <recommendedName>
        <fullName evidence="2">histidine kinase</fullName>
        <ecNumber evidence="2">2.7.13.3</ecNumber>
    </recommendedName>
</protein>
<dbReference type="GO" id="GO:0000155">
    <property type="term" value="F:phosphorelay sensor kinase activity"/>
    <property type="evidence" value="ECO:0007669"/>
    <property type="project" value="InterPro"/>
</dbReference>
<dbReference type="InterPro" id="IPR036890">
    <property type="entry name" value="HATPase_C_sf"/>
</dbReference>
<feature type="modified residue" description="4-aspartylphosphate" evidence="9">
    <location>
        <position position="322"/>
    </location>
</feature>
<keyword evidence="4" id="KW-0808">Transferase</keyword>
<dbReference type="InterPro" id="IPR003661">
    <property type="entry name" value="HisK_dim/P_dom"/>
</dbReference>
<keyword evidence="13" id="KW-1185">Reference proteome</keyword>
<dbReference type="SMART" id="SM00448">
    <property type="entry name" value="REC"/>
    <property type="match status" value="1"/>
</dbReference>
<dbReference type="PRINTS" id="PR00344">
    <property type="entry name" value="BCTRLSENSOR"/>
</dbReference>
<dbReference type="SUPFAM" id="SSF52172">
    <property type="entry name" value="CheY-like"/>
    <property type="match status" value="1"/>
</dbReference>
<evidence type="ECO:0000256" key="7">
    <source>
        <dbReference type="ARBA" id="ARBA00022840"/>
    </source>
</evidence>
<dbReference type="AlphaFoldDB" id="W9HDC5"/>
<proteinExistence type="predicted"/>
<keyword evidence="8" id="KW-0902">Two-component regulatory system</keyword>
<dbReference type="SUPFAM" id="SSF47384">
    <property type="entry name" value="Homodimeric domain of signal transducing histidine kinase"/>
    <property type="match status" value="1"/>
</dbReference>
<dbReference type="PANTHER" id="PTHR43065">
    <property type="entry name" value="SENSOR HISTIDINE KINASE"/>
    <property type="match status" value="1"/>
</dbReference>
<dbReference type="Gene3D" id="3.40.50.2300">
    <property type="match status" value="1"/>
</dbReference>
<keyword evidence="6 12" id="KW-0418">Kinase</keyword>
<accession>W9HDC5</accession>
<evidence type="ECO:0000259" key="10">
    <source>
        <dbReference type="PROSITE" id="PS50109"/>
    </source>
</evidence>
<organism evidence="12 13">
    <name type="scientific">Skermanella stibiiresistens SB22</name>
    <dbReference type="NCBI Taxonomy" id="1385369"/>
    <lineage>
        <taxon>Bacteria</taxon>
        <taxon>Pseudomonadati</taxon>
        <taxon>Pseudomonadota</taxon>
        <taxon>Alphaproteobacteria</taxon>
        <taxon>Rhodospirillales</taxon>
        <taxon>Azospirillaceae</taxon>
        <taxon>Skermanella</taxon>
    </lineage>
</organism>
<dbReference type="InterPro" id="IPR003594">
    <property type="entry name" value="HATPase_dom"/>
</dbReference>
<dbReference type="InterPro" id="IPR001789">
    <property type="entry name" value="Sig_transdc_resp-reg_receiver"/>
</dbReference>
<evidence type="ECO:0000256" key="5">
    <source>
        <dbReference type="ARBA" id="ARBA00022741"/>
    </source>
</evidence>
<dbReference type="Gene3D" id="3.30.565.10">
    <property type="entry name" value="Histidine kinase-like ATPase, C-terminal domain"/>
    <property type="match status" value="1"/>
</dbReference>
<feature type="domain" description="Response regulatory" evidence="11">
    <location>
        <begin position="273"/>
        <end position="389"/>
    </location>
</feature>
<dbReference type="Proteomes" id="UP000019486">
    <property type="component" value="Unassembled WGS sequence"/>
</dbReference>
<dbReference type="Pfam" id="PF00512">
    <property type="entry name" value="HisKA"/>
    <property type="match status" value="1"/>
</dbReference>
<evidence type="ECO:0000256" key="6">
    <source>
        <dbReference type="ARBA" id="ARBA00022777"/>
    </source>
</evidence>
<evidence type="ECO:0000256" key="3">
    <source>
        <dbReference type="ARBA" id="ARBA00022553"/>
    </source>
</evidence>
<evidence type="ECO:0000313" key="12">
    <source>
        <dbReference type="EMBL" id="EWY42721.1"/>
    </source>
</evidence>
<dbReference type="Gene3D" id="1.10.287.130">
    <property type="match status" value="1"/>
</dbReference>
<sequence>MHDLSDSKRAEAEIERQREALVQSEKLAALGSLLAGVAHELNNPLSVVVGQSVLLEETAPDEATEIRARKIHRAADRCARIVRTFLSLARRSPPERQQVDLNEIVQAAVELVTYSLHADGVELTMDLPREPALLWGDADQLNQVVTNLVVNARQALQTAPRPRRLAIAVRLDRDDPEAPTIRLSVADNGPGVPAEIRTRIFDPFFTTKPAGIGTGVGLSMCHNIIDSHGGTVELDETPGGGATFVVTLAAHRSATVGFAAPAGELPAAMTPLRLLIVDDDPEIALTVAEMLAPDGHDIAIAENGAAALARLDEEPCDLVISDIRMPELDGPGLYRQLAIRHPRLLNRICFVTGDTLSEGVRDFLNETGVPVLEKPYEPADLRAMVARLVGKLGESQ</sequence>
<dbReference type="STRING" id="1385369.N825_02355"/>
<dbReference type="GO" id="GO:0005524">
    <property type="term" value="F:ATP binding"/>
    <property type="evidence" value="ECO:0007669"/>
    <property type="project" value="UniProtKB-KW"/>
</dbReference>
<comment type="caution">
    <text evidence="12">The sequence shown here is derived from an EMBL/GenBank/DDBJ whole genome shotgun (WGS) entry which is preliminary data.</text>
</comment>
<keyword evidence="7" id="KW-0067">ATP-binding</keyword>
<evidence type="ECO:0000256" key="9">
    <source>
        <dbReference type="PROSITE-ProRule" id="PRU00169"/>
    </source>
</evidence>
<keyword evidence="3 9" id="KW-0597">Phosphoprotein</keyword>
<dbReference type="SMART" id="SM00387">
    <property type="entry name" value="HATPase_c"/>
    <property type="match status" value="1"/>
</dbReference>
<evidence type="ECO:0000256" key="8">
    <source>
        <dbReference type="ARBA" id="ARBA00023012"/>
    </source>
</evidence>
<dbReference type="InterPro" id="IPR036097">
    <property type="entry name" value="HisK_dim/P_sf"/>
</dbReference>
<name>W9HDC5_9PROT</name>
<dbReference type="CDD" id="cd00082">
    <property type="entry name" value="HisKA"/>
    <property type="match status" value="1"/>
</dbReference>
<evidence type="ECO:0000256" key="4">
    <source>
        <dbReference type="ARBA" id="ARBA00022679"/>
    </source>
</evidence>
<dbReference type="PANTHER" id="PTHR43065:SF10">
    <property type="entry name" value="PEROXIDE STRESS-ACTIVATED HISTIDINE KINASE MAK3"/>
    <property type="match status" value="1"/>
</dbReference>
<dbReference type="InterPro" id="IPR004358">
    <property type="entry name" value="Sig_transdc_His_kin-like_C"/>
</dbReference>
<dbReference type="Pfam" id="PF02518">
    <property type="entry name" value="HATPase_c"/>
    <property type="match status" value="1"/>
</dbReference>
<evidence type="ECO:0000256" key="1">
    <source>
        <dbReference type="ARBA" id="ARBA00000085"/>
    </source>
</evidence>
<keyword evidence="5" id="KW-0547">Nucleotide-binding</keyword>
<dbReference type="PROSITE" id="PS50110">
    <property type="entry name" value="RESPONSE_REGULATORY"/>
    <property type="match status" value="1"/>
</dbReference>
<comment type="catalytic activity">
    <reaction evidence="1">
        <text>ATP + protein L-histidine = ADP + protein N-phospho-L-histidine.</text>
        <dbReference type="EC" id="2.7.13.3"/>
    </reaction>
</comment>
<reference evidence="12 13" key="1">
    <citation type="submission" date="2013-08" db="EMBL/GenBank/DDBJ databases">
        <title>The genome sequence of Skermanella stibiiresistens.</title>
        <authorList>
            <person name="Zhu W."/>
            <person name="Wang G."/>
        </authorList>
    </citation>
    <scope>NUCLEOTIDE SEQUENCE [LARGE SCALE GENOMIC DNA]</scope>
    <source>
        <strain evidence="12 13">SB22</strain>
    </source>
</reference>
<evidence type="ECO:0000259" key="11">
    <source>
        <dbReference type="PROSITE" id="PS50110"/>
    </source>
</evidence>
<dbReference type="InterPro" id="IPR005467">
    <property type="entry name" value="His_kinase_dom"/>
</dbReference>
<gene>
    <name evidence="12" type="ORF">N825_02355</name>
</gene>
<dbReference type="Pfam" id="PF00072">
    <property type="entry name" value="Response_reg"/>
    <property type="match status" value="1"/>
</dbReference>
<dbReference type="SMART" id="SM00388">
    <property type="entry name" value="HisKA"/>
    <property type="match status" value="1"/>
</dbReference>
<dbReference type="InterPro" id="IPR011006">
    <property type="entry name" value="CheY-like_superfamily"/>
</dbReference>
<dbReference type="EC" id="2.7.13.3" evidence="2"/>
<feature type="domain" description="Histidine kinase" evidence="10">
    <location>
        <begin position="36"/>
        <end position="252"/>
    </location>
</feature>
<dbReference type="CDD" id="cd00156">
    <property type="entry name" value="REC"/>
    <property type="match status" value="1"/>
</dbReference>
<dbReference type="EMBL" id="AVFL01000001">
    <property type="protein sequence ID" value="EWY42721.1"/>
    <property type="molecule type" value="Genomic_DNA"/>
</dbReference>
<dbReference type="PROSITE" id="PS50109">
    <property type="entry name" value="HIS_KIN"/>
    <property type="match status" value="1"/>
</dbReference>
<evidence type="ECO:0000313" key="13">
    <source>
        <dbReference type="Proteomes" id="UP000019486"/>
    </source>
</evidence>
<evidence type="ECO:0000256" key="2">
    <source>
        <dbReference type="ARBA" id="ARBA00012438"/>
    </source>
</evidence>
<dbReference type="SUPFAM" id="SSF55874">
    <property type="entry name" value="ATPase domain of HSP90 chaperone/DNA topoisomerase II/histidine kinase"/>
    <property type="match status" value="1"/>
</dbReference>